<evidence type="ECO:0000313" key="3">
    <source>
        <dbReference type="Proteomes" id="UP000091820"/>
    </source>
</evidence>
<keyword evidence="3" id="KW-1185">Reference proteome</keyword>
<feature type="transmembrane region" description="Helical" evidence="1">
    <location>
        <begin position="335"/>
        <end position="353"/>
    </location>
</feature>
<sequence>MKILLDCEQNATDADRTDDHTEPKAGGVGFLCADCAGGSVGGVDFYFKIKYKLYKSKKSHACEKLANYFKKIAFIMSDATQERNSNSKSNLIEVQHVGVTAKLQSPLKNLMHTYGSSTETDDGRLLYNNHSNAKYNKFSNAKSSLETDNTSTDHSKVLYELKALRSETKLKKNQKLTPSKIEFQLYTKSNGKRVKRGRKPYLKKKKNSQRKLYSNDSKTKCQTESSTIFQRLRQSLDQLRVNRKTEKPSVDKIFADFPEPEAVNSTNTDIRIGIYPFDHGCADYLKIHDCPPQVVSVYLADRAVHYTTRFWGEVFGSLHIGFALIVTFILQTYRFLLFAFINTLLVGFLDMTSDYLVKPLLTVLFNGFLQPPLIFCFNVLSSVRDILEPVAETVNNFVKPVATIGKSIRLVNATYTKRNIMRNI</sequence>
<reference evidence="2" key="2">
    <citation type="submission" date="2020-05" db="UniProtKB">
        <authorList>
            <consortium name="EnsemblMetazoa"/>
        </authorList>
    </citation>
    <scope>IDENTIFICATION</scope>
    <source>
        <strain evidence="2">IAEA</strain>
    </source>
</reference>
<dbReference type="VEuPathDB" id="VectorBase:GBRI030742"/>
<feature type="transmembrane region" description="Helical" evidence="1">
    <location>
        <begin position="359"/>
        <end position="380"/>
    </location>
</feature>
<proteinExistence type="predicted"/>
<keyword evidence="1" id="KW-0812">Transmembrane</keyword>
<reference evidence="3" key="1">
    <citation type="submission" date="2014-03" db="EMBL/GenBank/DDBJ databases">
        <authorList>
            <person name="Aksoy S."/>
            <person name="Warren W."/>
            <person name="Wilson R.K."/>
        </authorList>
    </citation>
    <scope>NUCLEOTIDE SEQUENCE [LARGE SCALE GENOMIC DNA]</scope>
    <source>
        <strain evidence="3">IAEA</strain>
    </source>
</reference>
<dbReference type="AlphaFoldDB" id="A0A1A9WSU3"/>
<feature type="transmembrane region" description="Helical" evidence="1">
    <location>
        <begin position="310"/>
        <end position="330"/>
    </location>
</feature>
<evidence type="ECO:0000313" key="2">
    <source>
        <dbReference type="EnsemblMetazoa" id="GBRI030742-PA"/>
    </source>
</evidence>
<name>A0A1A9WSU3_9MUSC</name>
<protein>
    <submittedName>
        <fullName evidence="2">Uncharacterized protein</fullName>
    </submittedName>
</protein>
<dbReference type="EnsemblMetazoa" id="GBRI030742-RA">
    <property type="protein sequence ID" value="GBRI030742-PA"/>
    <property type="gene ID" value="GBRI030742"/>
</dbReference>
<keyword evidence="1" id="KW-0472">Membrane</keyword>
<dbReference type="STRING" id="37001.A0A1A9WSU3"/>
<evidence type="ECO:0000256" key="1">
    <source>
        <dbReference type="SAM" id="Phobius"/>
    </source>
</evidence>
<organism evidence="2 3">
    <name type="scientific">Glossina brevipalpis</name>
    <dbReference type="NCBI Taxonomy" id="37001"/>
    <lineage>
        <taxon>Eukaryota</taxon>
        <taxon>Metazoa</taxon>
        <taxon>Ecdysozoa</taxon>
        <taxon>Arthropoda</taxon>
        <taxon>Hexapoda</taxon>
        <taxon>Insecta</taxon>
        <taxon>Pterygota</taxon>
        <taxon>Neoptera</taxon>
        <taxon>Endopterygota</taxon>
        <taxon>Diptera</taxon>
        <taxon>Brachycera</taxon>
        <taxon>Muscomorpha</taxon>
        <taxon>Hippoboscoidea</taxon>
        <taxon>Glossinidae</taxon>
        <taxon>Glossina</taxon>
    </lineage>
</organism>
<keyword evidence="1" id="KW-1133">Transmembrane helix</keyword>
<dbReference type="Proteomes" id="UP000091820">
    <property type="component" value="Unassembled WGS sequence"/>
</dbReference>
<accession>A0A1A9WSU3</accession>